<dbReference type="PANTHER" id="PTHR12011">
    <property type="entry name" value="ADHESION G-PROTEIN COUPLED RECEPTOR"/>
    <property type="match status" value="1"/>
</dbReference>
<dbReference type="PANTHER" id="PTHR12011:SF277">
    <property type="entry name" value="ADHESION G-PROTEIN COUPLED RECEPTOR G4"/>
    <property type="match status" value="1"/>
</dbReference>
<dbReference type="InterPro" id="IPR017981">
    <property type="entry name" value="GPCR_2-like_7TM"/>
</dbReference>
<dbReference type="Gene3D" id="1.20.1070.10">
    <property type="entry name" value="Rhodopsin 7-helix transmembrane proteins"/>
    <property type="match status" value="1"/>
</dbReference>
<evidence type="ECO:0000256" key="5">
    <source>
        <dbReference type="SAM" id="Phobius"/>
    </source>
</evidence>
<accession>A0A7L0PZJ3</accession>
<keyword evidence="3 5" id="KW-1133">Transmembrane helix</keyword>
<evidence type="ECO:0000256" key="2">
    <source>
        <dbReference type="ARBA" id="ARBA00022692"/>
    </source>
</evidence>
<feature type="transmembrane region" description="Helical" evidence="5">
    <location>
        <begin position="109"/>
        <end position="137"/>
    </location>
</feature>
<feature type="non-terminal residue" evidence="7">
    <location>
        <position position="153"/>
    </location>
</feature>
<evidence type="ECO:0000259" key="6">
    <source>
        <dbReference type="PROSITE" id="PS50261"/>
    </source>
</evidence>
<evidence type="ECO:0000256" key="4">
    <source>
        <dbReference type="ARBA" id="ARBA00023136"/>
    </source>
</evidence>
<feature type="non-terminal residue" evidence="7">
    <location>
        <position position="1"/>
    </location>
</feature>
<feature type="transmembrane region" description="Helical" evidence="5">
    <location>
        <begin position="61"/>
        <end position="83"/>
    </location>
</feature>
<dbReference type="GO" id="GO:0007189">
    <property type="term" value="P:adenylate cyclase-activating G protein-coupled receptor signaling pathway"/>
    <property type="evidence" value="ECO:0007669"/>
    <property type="project" value="TreeGrafter"/>
</dbReference>
<sequence length="153" mass="17681">MLNVVFLINSWLSSFHQPGLCITVAVLLHYFLLAAFTWMCLESVHFYLALVKVFNVYVPKYILKCCIAGWGIPAVVITVVLVINKDFYGNGSHSESNPFSNFCWIQENIVFYISVVAYVFLIFLTNTAMFITVLLQIHSVKSRAQRRSRFWKR</sequence>
<dbReference type="PRINTS" id="PR00249">
    <property type="entry name" value="GPCRSECRETIN"/>
</dbReference>
<feature type="transmembrane region" description="Helical" evidence="5">
    <location>
        <begin position="20"/>
        <end position="41"/>
    </location>
</feature>
<organism evidence="7 8">
    <name type="scientific">Mesembrinibis cayennensis</name>
    <dbReference type="NCBI Taxonomy" id="1118748"/>
    <lineage>
        <taxon>Eukaryota</taxon>
        <taxon>Metazoa</taxon>
        <taxon>Chordata</taxon>
        <taxon>Craniata</taxon>
        <taxon>Vertebrata</taxon>
        <taxon>Euteleostomi</taxon>
        <taxon>Archelosauria</taxon>
        <taxon>Archosauria</taxon>
        <taxon>Dinosauria</taxon>
        <taxon>Saurischia</taxon>
        <taxon>Theropoda</taxon>
        <taxon>Coelurosauria</taxon>
        <taxon>Aves</taxon>
        <taxon>Neognathae</taxon>
        <taxon>Neoaves</taxon>
        <taxon>Aequornithes</taxon>
        <taxon>Pelecaniformes</taxon>
        <taxon>Threskiornithidae</taxon>
        <taxon>Mesembrinibis</taxon>
    </lineage>
</organism>
<dbReference type="EMBL" id="VXAT01019413">
    <property type="protein sequence ID" value="NXL10871.1"/>
    <property type="molecule type" value="Genomic_DNA"/>
</dbReference>
<dbReference type="Pfam" id="PF00002">
    <property type="entry name" value="7tm_2"/>
    <property type="match status" value="1"/>
</dbReference>
<evidence type="ECO:0000313" key="8">
    <source>
        <dbReference type="Proteomes" id="UP000574277"/>
    </source>
</evidence>
<evidence type="ECO:0000256" key="1">
    <source>
        <dbReference type="ARBA" id="ARBA00004141"/>
    </source>
</evidence>
<name>A0A7L0PZJ3_9AVES</name>
<dbReference type="PROSITE" id="PS50261">
    <property type="entry name" value="G_PROTEIN_RECEP_F2_4"/>
    <property type="match status" value="1"/>
</dbReference>
<dbReference type="GO" id="GO:0005886">
    <property type="term" value="C:plasma membrane"/>
    <property type="evidence" value="ECO:0007669"/>
    <property type="project" value="TreeGrafter"/>
</dbReference>
<dbReference type="GO" id="GO:0004930">
    <property type="term" value="F:G protein-coupled receptor activity"/>
    <property type="evidence" value="ECO:0007669"/>
    <property type="project" value="InterPro"/>
</dbReference>
<proteinExistence type="predicted"/>
<feature type="domain" description="G-protein coupled receptors family 2 profile 2" evidence="6">
    <location>
        <begin position="1"/>
        <end position="153"/>
    </location>
</feature>
<keyword evidence="4 5" id="KW-0472">Membrane</keyword>
<dbReference type="InterPro" id="IPR000832">
    <property type="entry name" value="GPCR_2_secretin-like"/>
</dbReference>
<comment type="caution">
    <text evidence="7">The sequence shown here is derived from an EMBL/GenBank/DDBJ whole genome shotgun (WGS) entry which is preliminary data.</text>
</comment>
<comment type="subcellular location">
    <subcellularLocation>
        <location evidence="1">Membrane</location>
        <topology evidence="1">Multi-pass membrane protein</topology>
    </subcellularLocation>
</comment>
<evidence type="ECO:0000313" key="7">
    <source>
        <dbReference type="EMBL" id="NXL10871.1"/>
    </source>
</evidence>
<keyword evidence="2 5" id="KW-0812">Transmembrane</keyword>
<reference evidence="7 8" key="1">
    <citation type="submission" date="2019-09" db="EMBL/GenBank/DDBJ databases">
        <title>Bird 10,000 Genomes (B10K) Project - Family phase.</title>
        <authorList>
            <person name="Zhang G."/>
        </authorList>
    </citation>
    <scope>NUCLEOTIDE SEQUENCE [LARGE SCALE GENOMIC DNA]</scope>
    <source>
        <strain evidence="7">B10K-DU-001-44</strain>
        <tissue evidence="7">Muscle</tissue>
    </source>
</reference>
<dbReference type="Proteomes" id="UP000574277">
    <property type="component" value="Unassembled WGS sequence"/>
</dbReference>
<protein>
    <submittedName>
        <fullName evidence="7">AGRG4 protein</fullName>
    </submittedName>
</protein>
<keyword evidence="8" id="KW-1185">Reference proteome</keyword>
<gene>
    <name evidence="7" type="primary">Adgrg4</name>
    <name evidence="7" type="ORF">MESCAY_R06166</name>
</gene>
<dbReference type="AlphaFoldDB" id="A0A7L0PZJ3"/>
<evidence type="ECO:0000256" key="3">
    <source>
        <dbReference type="ARBA" id="ARBA00022989"/>
    </source>
</evidence>
<dbReference type="GO" id="GO:0007166">
    <property type="term" value="P:cell surface receptor signaling pathway"/>
    <property type="evidence" value="ECO:0007669"/>
    <property type="project" value="InterPro"/>
</dbReference>
<dbReference type="SUPFAM" id="SSF81321">
    <property type="entry name" value="Family A G protein-coupled receptor-like"/>
    <property type="match status" value="1"/>
</dbReference>